<evidence type="ECO:0000256" key="10">
    <source>
        <dbReference type="ARBA" id="ARBA00023002"/>
    </source>
</evidence>
<keyword evidence="8" id="KW-0256">Endoplasmic reticulum</keyword>
<keyword evidence="15" id="KW-1133">Transmembrane helix</keyword>
<dbReference type="GO" id="GO:0016705">
    <property type="term" value="F:oxidoreductase activity, acting on paired donors, with incorporation or reduction of molecular oxygen"/>
    <property type="evidence" value="ECO:0007669"/>
    <property type="project" value="InterPro"/>
</dbReference>
<evidence type="ECO:0000256" key="6">
    <source>
        <dbReference type="ARBA" id="ARBA00022617"/>
    </source>
</evidence>
<keyword evidence="9" id="KW-0492">Microsome</keyword>
<reference evidence="16 17" key="1">
    <citation type="journal article" date="2024" name="BMC Genomics">
        <title>De novo assembly and annotation of Popillia japonica's genome with initial clues to its potential as an invasive pest.</title>
        <authorList>
            <person name="Cucini C."/>
            <person name="Boschi S."/>
            <person name="Funari R."/>
            <person name="Cardaioli E."/>
            <person name="Iannotti N."/>
            <person name="Marturano G."/>
            <person name="Paoli F."/>
            <person name="Bruttini M."/>
            <person name="Carapelli A."/>
            <person name="Frati F."/>
            <person name="Nardi F."/>
        </authorList>
    </citation>
    <scope>NUCLEOTIDE SEQUENCE [LARGE SCALE GENOMIC DNA]</scope>
    <source>
        <strain evidence="16">DMR45628</strain>
    </source>
</reference>
<keyword evidence="12" id="KW-0503">Monooxygenase</keyword>
<evidence type="ECO:0000256" key="5">
    <source>
        <dbReference type="ARBA" id="ARBA00010617"/>
    </source>
</evidence>
<evidence type="ECO:0000256" key="9">
    <source>
        <dbReference type="ARBA" id="ARBA00022848"/>
    </source>
</evidence>
<dbReference type="PROSITE" id="PS00086">
    <property type="entry name" value="CYTOCHROME_P450"/>
    <property type="match status" value="1"/>
</dbReference>
<keyword evidence="13 15" id="KW-0472">Membrane</keyword>
<dbReference type="PANTHER" id="PTHR24292:SF54">
    <property type="entry name" value="CYP9F3-RELATED"/>
    <property type="match status" value="1"/>
</dbReference>
<comment type="subcellular location">
    <subcellularLocation>
        <location evidence="4">Endoplasmic reticulum membrane</location>
        <topology evidence="4">Peripheral membrane protein</topology>
    </subcellularLocation>
    <subcellularLocation>
        <location evidence="3">Microsome membrane</location>
        <topology evidence="3">Peripheral membrane protein</topology>
    </subcellularLocation>
</comment>
<dbReference type="GO" id="GO:0005506">
    <property type="term" value="F:iron ion binding"/>
    <property type="evidence" value="ECO:0007669"/>
    <property type="project" value="InterPro"/>
</dbReference>
<dbReference type="InterPro" id="IPR036396">
    <property type="entry name" value="Cyt_P450_sf"/>
</dbReference>
<evidence type="ECO:0000256" key="12">
    <source>
        <dbReference type="ARBA" id="ARBA00023033"/>
    </source>
</evidence>
<dbReference type="PANTHER" id="PTHR24292">
    <property type="entry name" value="CYTOCHROME P450"/>
    <property type="match status" value="1"/>
</dbReference>
<evidence type="ECO:0000313" key="17">
    <source>
        <dbReference type="Proteomes" id="UP001458880"/>
    </source>
</evidence>
<comment type="similarity">
    <text evidence="5">Belongs to the cytochrome P450 family.</text>
</comment>
<gene>
    <name evidence="16" type="ORF">QE152_g25853</name>
</gene>
<evidence type="ECO:0000256" key="15">
    <source>
        <dbReference type="SAM" id="Phobius"/>
    </source>
</evidence>
<dbReference type="Gene3D" id="1.10.630.10">
    <property type="entry name" value="Cytochrome P450"/>
    <property type="match status" value="3"/>
</dbReference>
<evidence type="ECO:0000256" key="13">
    <source>
        <dbReference type="ARBA" id="ARBA00023136"/>
    </source>
</evidence>
<evidence type="ECO:0000256" key="3">
    <source>
        <dbReference type="ARBA" id="ARBA00004174"/>
    </source>
</evidence>
<comment type="function">
    <text evidence="2">May be involved in the metabolism of insect hormones and in the breakdown of synthetic insecticides.</text>
</comment>
<proteinExistence type="inferred from homology"/>
<dbReference type="InterPro" id="IPR001128">
    <property type="entry name" value="Cyt_P450"/>
</dbReference>
<dbReference type="PRINTS" id="PR00465">
    <property type="entry name" value="EP450IV"/>
</dbReference>
<dbReference type="CDD" id="cd11056">
    <property type="entry name" value="CYP6-like"/>
    <property type="match status" value="1"/>
</dbReference>
<dbReference type="GO" id="GO:0004497">
    <property type="term" value="F:monooxygenase activity"/>
    <property type="evidence" value="ECO:0007669"/>
    <property type="project" value="UniProtKB-KW"/>
</dbReference>
<keyword evidence="10" id="KW-0560">Oxidoreductase</keyword>
<feature type="binding site" description="axial binding residue" evidence="14">
    <location>
        <position position="450"/>
    </location>
    <ligand>
        <name>heme</name>
        <dbReference type="ChEBI" id="CHEBI:30413"/>
    </ligand>
    <ligandPart>
        <name>Fe</name>
        <dbReference type="ChEBI" id="CHEBI:18248"/>
    </ligandPart>
</feature>
<dbReference type="Pfam" id="PF00067">
    <property type="entry name" value="p450"/>
    <property type="match status" value="3"/>
</dbReference>
<keyword evidence="15" id="KW-0812">Transmembrane</keyword>
<evidence type="ECO:0000256" key="7">
    <source>
        <dbReference type="ARBA" id="ARBA00022723"/>
    </source>
</evidence>
<keyword evidence="17" id="KW-1185">Reference proteome</keyword>
<dbReference type="InterPro" id="IPR017972">
    <property type="entry name" value="Cyt_P450_CS"/>
</dbReference>
<name>A0AAW1K1H2_POPJA</name>
<comment type="cofactor">
    <cofactor evidence="1 14">
        <name>heme</name>
        <dbReference type="ChEBI" id="CHEBI:30413"/>
    </cofactor>
</comment>
<dbReference type="Proteomes" id="UP001458880">
    <property type="component" value="Unassembled WGS sequence"/>
</dbReference>
<organism evidence="16 17">
    <name type="scientific">Popillia japonica</name>
    <name type="common">Japanese beetle</name>
    <dbReference type="NCBI Taxonomy" id="7064"/>
    <lineage>
        <taxon>Eukaryota</taxon>
        <taxon>Metazoa</taxon>
        <taxon>Ecdysozoa</taxon>
        <taxon>Arthropoda</taxon>
        <taxon>Hexapoda</taxon>
        <taxon>Insecta</taxon>
        <taxon>Pterygota</taxon>
        <taxon>Neoptera</taxon>
        <taxon>Endopterygota</taxon>
        <taxon>Coleoptera</taxon>
        <taxon>Polyphaga</taxon>
        <taxon>Scarabaeiformia</taxon>
        <taxon>Scarabaeidae</taxon>
        <taxon>Rutelinae</taxon>
        <taxon>Popillia</taxon>
    </lineage>
</organism>
<evidence type="ECO:0000256" key="1">
    <source>
        <dbReference type="ARBA" id="ARBA00001971"/>
    </source>
</evidence>
<dbReference type="AlphaFoldDB" id="A0AAW1K1H2"/>
<sequence>MITFILIVTSIFATWKLIKRYNYWTDKGVKQRKPVYLLGDNAPIFFRKENFFEMMLNAYKAFPKERSFIPEDIEPLWNKNLAALKDTRWREMRSTLSPSFTSSKMKIIFTLMADCAKDYADYFMKQDKIISIELRDITTRYTNDVIASTAFGIKCDSINDKENEFYMMGKKITSFTFTKTIRIFLYSTVPQLCKILKLKLFTNELQNFFVNLIKETIRVRETQGVIRPDMINQLLEARKGGRYMINQLLEARKGGRYIDPAENEGIDAGFTTVQESATNLTDKSVKMDTVQESATNLTDKSVKMELTNLDTYNSSGASYELALNPDIQQKLQEEIDEILKQCEGEVTYEALIKMNYMDMIVTETLRKWPPAAATDRMCSKSFTIKPVKSNEKPVVLNPGDVIFISINGIHLDAQYYPNPEKFDPERFSDINKGNIVPYTFLPFGIGPRNCIGSRFAILETKIIFFYILSKFSIVIGTMMIVWILLGIATFILWKLSQVYSYWTYRNVKQVKKLDLLKENLSIFLRKESLFDKVKWVYDTFPNERYFGTYQGTAPTLIIKDPDIIKQITVKEFDHFLNHKSFIPDNVDPFCSKNLFALRDTQWREMRSTLSPCFTSSKMKVIFSLMTECAEEYKKAIDIELKDITTRFTNDVIATVAFGAKCDSINEKNNEFYRMGKKTTTFSYFLILKFFLFVMVPKLCKVIKMQILTRDVYDFFIKLIRDAIQIRESQGIVRPDMINLMIEARKGKKTDDGSSEVIDTGFSTVQESAIHTSVMKPKQELTNDDIAAQAMIFFFAGFESVSTLMSFMAHELVVNRSSSNDFLLCWFRECIHVNVFYGSRIGRMIFFFAGFESVSTLMSFMAHELVVNPEIQKRL</sequence>
<dbReference type="InterPro" id="IPR050476">
    <property type="entry name" value="Insect_CytP450_Detox"/>
</dbReference>
<dbReference type="InterPro" id="IPR002403">
    <property type="entry name" value="Cyt_P450_E_grp-IV"/>
</dbReference>
<dbReference type="SUPFAM" id="SSF48264">
    <property type="entry name" value="Cytochrome P450"/>
    <property type="match status" value="3"/>
</dbReference>
<accession>A0AAW1K1H2</accession>
<evidence type="ECO:0000256" key="11">
    <source>
        <dbReference type="ARBA" id="ARBA00023004"/>
    </source>
</evidence>
<keyword evidence="11 14" id="KW-0408">Iron</keyword>
<dbReference type="PRINTS" id="PR00385">
    <property type="entry name" value="P450"/>
</dbReference>
<evidence type="ECO:0000256" key="2">
    <source>
        <dbReference type="ARBA" id="ARBA00003690"/>
    </source>
</evidence>
<keyword evidence="7 14" id="KW-0479">Metal-binding</keyword>
<evidence type="ECO:0000256" key="4">
    <source>
        <dbReference type="ARBA" id="ARBA00004406"/>
    </source>
</evidence>
<evidence type="ECO:0000256" key="8">
    <source>
        <dbReference type="ARBA" id="ARBA00022824"/>
    </source>
</evidence>
<dbReference type="GO" id="GO:0020037">
    <property type="term" value="F:heme binding"/>
    <property type="evidence" value="ECO:0007669"/>
    <property type="project" value="InterPro"/>
</dbReference>
<feature type="transmembrane region" description="Helical" evidence="15">
    <location>
        <begin position="463"/>
        <end position="493"/>
    </location>
</feature>
<evidence type="ECO:0000256" key="14">
    <source>
        <dbReference type="PIRSR" id="PIRSR602403-1"/>
    </source>
</evidence>
<protein>
    <submittedName>
        <fullName evidence="16">Cytochrome P450</fullName>
    </submittedName>
</protein>
<keyword evidence="6 14" id="KW-0349">Heme</keyword>
<comment type="caution">
    <text evidence="16">The sequence shown here is derived from an EMBL/GenBank/DDBJ whole genome shotgun (WGS) entry which is preliminary data.</text>
</comment>
<dbReference type="EMBL" id="JASPKY010000289">
    <property type="protein sequence ID" value="KAK9710727.1"/>
    <property type="molecule type" value="Genomic_DNA"/>
</dbReference>
<evidence type="ECO:0000313" key="16">
    <source>
        <dbReference type="EMBL" id="KAK9710727.1"/>
    </source>
</evidence>
<dbReference type="GO" id="GO:0005789">
    <property type="term" value="C:endoplasmic reticulum membrane"/>
    <property type="evidence" value="ECO:0007669"/>
    <property type="project" value="UniProtKB-SubCell"/>
</dbReference>
<feature type="transmembrane region" description="Helical" evidence="15">
    <location>
        <begin position="681"/>
        <end position="698"/>
    </location>
</feature>